<dbReference type="EMBL" id="NAJM01000046">
    <property type="protein sequence ID" value="RVX67638.1"/>
    <property type="molecule type" value="Genomic_DNA"/>
</dbReference>
<reference evidence="2 3" key="1">
    <citation type="submission" date="2017-03" db="EMBL/GenBank/DDBJ databases">
        <title>Genomes of endolithic fungi from Antarctica.</title>
        <authorList>
            <person name="Coleine C."/>
            <person name="Masonjones S."/>
            <person name="Stajich J.E."/>
        </authorList>
    </citation>
    <scope>NUCLEOTIDE SEQUENCE [LARGE SCALE GENOMIC DNA]</scope>
    <source>
        <strain evidence="2 3">CCFEE 6314</strain>
    </source>
</reference>
<protein>
    <submittedName>
        <fullName evidence="2">Uncharacterized protein</fullName>
    </submittedName>
</protein>
<dbReference type="Proteomes" id="UP000288859">
    <property type="component" value="Unassembled WGS sequence"/>
</dbReference>
<proteinExistence type="predicted"/>
<evidence type="ECO:0000256" key="1">
    <source>
        <dbReference type="SAM" id="MobiDB-lite"/>
    </source>
</evidence>
<comment type="caution">
    <text evidence="2">The sequence shown here is derived from an EMBL/GenBank/DDBJ whole genome shotgun (WGS) entry which is preliminary data.</text>
</comment>
<evidence type="ECO:0000313" key="3">
    <source>
        <dbReference type="Proteomes" id="UP000288859"/>
    </source>
</evidence>
<dbReference type="AlphaFoldDB" id="A0A438MV61"/>
<feature type="region of interest" description="Disordered" evidence="1">
    <location>
        <begin position="74"/>
        <end position="93"/>
    </location>
</feature>
<accession>A0A438MV61</accession>
<sequence>MTAVSTFEHGATVAFAEQNTRHRMTNDKVSLLETIVKTNVLLTVRLPRILGWQLLKVAKICYLGSQPLRKATRFSLRENASRTRGPSRSRGLA</sequence>
<organism evidence="2 3">
    <name type="scientific">Exophiala mesophila</name>
    <name type="common">Black yeast-like fungus</name>
    <dbReference type="NCBI Taxonomy" id="212818"/>
    <lineage>
        <taxon>Eukaryota</taxon>
        <taxon>Fungi</taxon>
        <taxon>Dikarya</taxon>
        <taxon>Ascomycota</taxon>
        <taxon>Pezizomycotina</taxon>
        <taxon>Eurotiomycetes</taxon>
        <taxon>Chaetothyriomycetidae</taxon>
        <taxon>Chaetothyriales</taxon>
        <taxon>Herpotrichiellaceae</taxon>
        <taxon>Exophiala</taxon>
    </lineage>
</organism>
<gene>
    <name evidence="2" type="ORF">B0A52_08167</name>
</gene>
<evidence type="ECO:0000313" key="2">
    <source>
        <dbReference type="EMBL" id="RVX67638.1"/>
    </source>
</evidence>
<name>A0A438MV61_EXOME</name>